<sequence length="89" mass="10524">MGVVDKEIALVSSLFHKYYDRMLDNPHRFIQSHKVCTFEETHSSYLDCSMIAKCCPCPIFSFRQFLKSCCCDSVEYCHFFSFLLHTFEM</sequence>
<name>A0A0N4TFQ4_BRUPA</name>
<evidence type="ECO:0000313" key="3">
    <source>
        <dbReference type="WBParaSite" id="BPAG_0000704201-mRNA-1"/>
    </source>
</evidence>
<organism evidence="3">
    <name type="scientific">Brugia pahangi</name>
    <name type="common">Filarial nematode worm</name>
    <dbReference type="NCBI Taxonomy" id="6280"/>
    <lineage>
        <taxon>Eukaryota</taxon>
        <taxon>Metazoa</taxon>
        <taxon>Ecdysozoa</taxon>
        <taxon>Nematoda</taxon>
        <taxon>Chromadorea</taxon>
        <taxon>Rhabditida</taxon>
        <taxon>Spirurina</taxon>
        <taxon>Spiruromorpha</taxon>
        <taxon>Filarioidea</taxon>
        <taxon>Onchocercidae</taxon>
        <taxon>Brugia</taxon>
    </lineage>
</organism>
<dbReference type="EMBL" id="UZAD01007263">
    <property type="protein sequence ID" value="VDN88191.1"/>
    <property type="molecule type" value="Genomic_DNA"/>
</dbReference>
<reference evidence="3" key="1">
    <citation type="submission" date="2017-02" db="UniProtKB">
        <authorList>
            <consortium name="WormBaseParasite"/>
        </authorList>
    </citation>
    <scope>IDENTIFICATION</scope>
</reference>
<evidence type="ECO:0000313" key="2">
    <source>
        <dbReference type="Proteomes" id="UP000278627"/>
    </source>
</evidence>
<protein>
    <submittedName>
        <fullName evidence="3">Ovule protein</fullName>
    </submittedName>
</protein>
<accession>A0A0N4TFQ4</accession>
<proteinExistence type="predicted"/>
<reference evidence="1 2" key="2">
    <citation type="submission" date="2018-11" db="EMBL/GenBank/DDBJ databases">
        <authorList>
            <consortium name="Pathogen Informatics"/>
        </authorList>
    </citation>
    <scope>NUCLEOTIDE SEQUENCE [LARGE SCALE GENOMIC DNA]</scope>
</reference>
<dbReference type="Proteomes" id="UP000278627">
    <property type="component" value="Unassembled WGS sequence"/>
</dbReference>
<keyword evidence="2" id="KW-1185">Reference proteome</keyword>
<evidence type="ECO:0000313" key="1">
    <source>
        <dbReference type="EMBL" id="VDN88191.1"/>
    </source>
</evidence>
<dbReference type="AlphaFoldDB" id="A0A0N4TFQ4"/>
<gene>
    <name evidence="1" type="ORF">BPAG_LOCUS7005</name>
</gene>
<dbReference type="WBParaSite" id="BPAG_0000704201-mRNA-1">
    <property type="protein sequence ID" value="BPAG_0000704201-mRNA-1"/>
    <property type="gene ID" value="BPAG_0000704201"/>
</dbReference>